<evidence type="ECO:0000256" key="5">
    <source>
        <dbReference type="ARBA" id="ARBA00022679"/>
    </source>
</evidence>
<accession>A0A8S1PYJ8</accession>
<keyword evidence="10" id="KW-0833">Ubl conjugation pathway</keyword>
<evidence type="ECO:0000256" key="14">
    <source>
        <dbReference type="PROSITE-ProRule" id="PRU00175"/>
    </source>
</evidence>
<evidence type="ECO:0000313" key="18">
    <source>
        <dbReference type="Proteomes" id="UP000692954"/>
    </source>
</evidence>
<dbReference type="GO" id="GO:0043161">
    <property type="term" value="P:proteasome-mediated ubiquitin-dependent protein catabolic process"/>
    <property type="evidence" value="ECO:0007669"/>
    <property type="project" value="TreeGrafter"/>
</dbReference>
<dbReference type="Proteomes" id="UP000692954">
    <property type="component" value="Unassembled WGS sequence"/>
</dbReference>
<evidence type="ECO:0000256" key="3">
    <source>
        <dbReference type="ARBA" id="ARBA00004906"/>
    </source>
</evidence>
<feature type="domain" description="RING-type" evidence="16">
    <location>
        <begin position="430"/>
        <end position="485"/>
    </location>
</feature>
<sequence length="493" mass="59193">MFFIFYMMMQQIVAEEYNISEITPLLLIYRYHGEWKSETNNPFNYLEQTKGETFIQIVQQDQEEKDLSNRTIYTITMMFLDPIYFDEKIVFGIFNVSDINQTNLSWKGNTDFVYFKYYKERGGNPNVTCKMNHDIKLNYQKDEIDSKKLNFTIQLSSNQQDNEDCNIEIFSEYQIYQSNTYKQVLFYSLMLNVLCAIQYFCVNRLIENVLRDEDNSIVQKISIFCVGFVTIYDTFLAFKNLSFAFGQMYFQYFILPAFFFFMLTMNCDLKLLWIICRLRFQEQFQDQQSQRQFLTKFFIIYYVSVLTMFLLLEEYELYNSFLLIIGFFMTPQIIHNFREGTNPKFMPEYIFGFLSINIAVPLYFRGYPNNFRRLKPSIEFCICWVLVYLVQILILYIQFKKGPRKIIPKCLLPKQYNYFQDYKPLDQEDCAICLLHLMIEPNQQEQDLDRMLVSKVLMITPCGHKFHPYCLKTWLEVKLTCPTCRNTIPAICE</sequence>
<dbReference type="EC" id="2.3.2.27" evidence="4"/>
<comment type="pathway">
    <text evidence="3">Protein modification; protein ubiquitination.</text>
</comment>
<dbReference type="Pfam" id="PF12678">
    <property type="entry name" value="zf-rbx1"/>
    <property type="match status" value="1"/>
</dbReference>
<evidence type="ECO:0000256" key="7">
    <source>
        <dbReference type="ARBA" id="ARBA00022723"/>
    </source>
</evidence>
<keyword evidence="8" id="KW-0732">Signal</keyword>
<evidence type="ECO:0000256" key="9">
    <source>
        <dbReference type="ARBA" id="ARBA00022771"/>
    </source>
</evidence>
<dbReference type="InterPro" id="IPR021319">
    <property type="entry name" value="DUF2921"/>
</dbReference>
<evidence type="ECO:0000256" key="2">
    <source>
        <dbReference type="ARBA" id="ARBA00004127"/>
    </source>
</evidence>
<evidence type="ECO:0000256" key="12">
    <source>
        <dbReference type="ARBA" id="ARBA00022989"/>
    </source>
</evidence>
<feature type="transmembrane region" description="Helical" evidence="15">
    <location>
        <begin position="317"/>
        <end position="334"/>
    </location>
</feature>
<comment type="catalytic activity">
    <reaction evidence="1">
        <text>S-ubiquitinyl-[E2 ubiquitin-conjugating enzyme]-L-cysteine + [acceptor protein]-L-lysine = [E2 ubiquitin-conjugating enzyme]-L-cysteine + N(6)-ubiquitinyl-[acceptor protein]-L-lysine.</text>
        <dbReference type="EC" id="2.3.2.27"/>
    </reaction>
</comment>
<evidence type="ECO:0000256" key="8">
    <source>
        <dbReference type="ARBA" id="ARBA00022729"/>
    </source>
</evidence>
<dbReference type="EMBL" id="CAJJDN010000090">
    <property type="protein sequence ID" value="CAD8108254.1"/>
    <property type="molecule type" value="Genomic_DNA"/>
</dbReference>
<keyword evidence="7" id="KW-0479">Metal-binding</keyword>
<feature type="transmembrane region" description="Helical" evidence="15">
    <location>
        <begin position="346"/>
        <end position="364"/>
    </location>
</feature>
<evidence type="ECO:0000256" key="13">
    <source>
        <dbReference type="ARBA" id="ARBA00023136"/>
    </source>
</evidence>
<keyword evidence="12 15" id="KW-1133">Transmembrane helix</keyword>
<dbReference type="PROSITE" id="PS50089">
    <property type="entry name" value="ZF_RING_2"/>
    <property type="match status" value="1"/>
</dbReference>
<name>A0A8S1PYJ8_9CILI</name>
<feature type="transmembrane region" description="Helical" evidence="15">
    <location>
        <begin position="250"/>
        <end position="273"/>
    </location>
</feature>
<keyword evidence="6 15" id="KW-0812">Transmembrane</keyword>
<evidence type="ECO:0000313" key="17">
    <source>
        <dbReference type="EMBL" id="CAD8108254.1"/>
    </source>
</evidence>
<evidence type="ECO:0000256" key="4">
    <source>
        <dbReference type="ARBA" id="ARBA00012483"/>
    </source>
</evidence>
<evidence type="ECO:0000256" key="10">
    <source>
        <dbReference type="ARBA" id="ARBA00022786"/>
    </source>
</evidence>
<evidence type="ECO:0000259" key="16">
    <source>
        <dbReference type="PROSITE" id="PS50089"/>
    </source>
</evidence>
<gene>
    <name evidence="17" type="ORF">PSON_ATCC_30995.1.T0900206</name>
</gene>
<dbReference type="GO" id="GO:0012505">
    <property type="term" value="C:endomembrane system"/>
    <property type="evidence" value="ECO:0007669"/>
    <property type="project" value="UniProtKB-SubCell"/>
</dbReference>
<keyword evidence="18" id="KW-1185">Reference proteome</keyword>
<dbReference type="InterPro" id="IPR024766">
    <property type="entry name" value="Znf_RING_H2"/>
</dbReference>
<keyword evidence="5" id="KW-0808">Transferase</keyword>
<reference evidence="17" key="1">
    <citation type="submission" date="2021-01" db="EMBL/GenBank/DDBJ databases">
        <authorList>
            <consortium name="Genoscope - CEA"/>
            <person name="William W."/>
        </authorList>
    </citation>
    <scope>NUCLEOTIDE SEQUENCE</scope>
</reference>
<keyword evidence="11" id="KW-0862">Zinc</keyword>
<feature type="transmembrane region" description="Helical" evidence="15">
    <location>
        <begin position="293"/>
        <end position="311"/>
    </location>
</feature>
<keyword evidence="9 14" id="KW-0863">Zinc-finger</keyword>
<dbReference type="AlphaFoldDB" id="A0A8S1PYJ8"/>
<comment type="caution">
    <text evidence="17">The sequence shown here is derived from an EMBL/GenBank/DDBJ whole genome shotgun (WGS) entry which is preliminary data.</text>
</comment>
<protein>
    <recommendedName>
        <fullName evidence="4">RING-type E3 ubiquitin transferase</fullName>
        <ecNumber evidence="4">2.3.2.27</ecNumber>
    </recommendedName>
</protein>
<dbReference type="InterPro" id="IPR050731">
    <property type="entry name" value="HRD1_E3_ubiq-ligases"/>
</dbReference>
<feature type="transmembrane region" description="Helical" evidence="15">
    <location>
        <begin position="184"/>
        <end position="205"/>
    </location>
</feature>
<feature type="transmembrane region" description="Helical" evidence="15">
    <location>
        <begin position="217"/>
        <end position="238"/>
    </location>
</feature>
<dbReference type="InterPro" id="IPR001841">
    <property type="entry name" value="Znf_RING"/>
</dbReference>
<evidence type="ECO:0000256" key="6">
    <source>
        <dbReference type="ARBA" id="ARBA00022692"/>
    </source>
</evidence>
<comment type="subcellular location">
    <subcellularLocation>
        <location evidence="2">Endomembrane system</location>
        <topology evidence="2">Multi-pass membrane protein</topology>
    </subcellularLocation>
</comment>
<organism evidence="17 18">
    <name type="scientific">Paramecium sonneborni</name>
    <dbReference type="NCBI Taxonomy" id="65129"/>
    <lineage>
        <taxon>Eukaryota</taxon>
        <taxon>Sar</taxon>
        <taxon>Alveolata</taxon>
        <taxon>Ciliophora</taxon>
        <taxon>Intramacronucleata</taxon>
        <taxon>Oligohymenophorea</taxon>
        <taxon>Peniculida</taxon>
        <taxon>Parameciidae</taxon>
        <taxon>Paramecium</taxon>
    </lineage>
</organism>
<feature type="transmembrane region" description="Helical" evidence="15">
    <location>
        <begin position="376"/>
        <end position="397"/>
    </location>
</feature>
<keyword evidence="13 15" id="KW-0472">Membrane</keyword>
<dbReference type="PANTHER" id="PTHR22763:SF185">
    <property type="entry name" value="E3 UBIQUITIN-PROTEIN LIGASE RHF2A"/>
    <property type="match status" value="1"/>
</dbReference>
<dbReference type="PANTHER" id="PTHR22763">
    <property type="entry name" value="RING ZINC FINGER PROTEIN"/>
    <property type="match status" value="1"/>
</dbReference>
<proteinExistence type="predicted"/>
<evidence type="ECO:0000256" key="15">
    <source>
        <dbReference type="SAM" id="Phobius"/>
    </source>
</evidence>
<dbReference type="GO" id="GO:0061630">
    <property type="term" value="F:ubiquitin protein ligase activity"/>
    <property type="evidence" value="ECO:0007669"/>
    <property type="project" value="UniProtKB-EC"/>
</dbReference>
<dbReference type="GO" id="GO:0008270">
    <property type="term" value="F:zinc ion binding"/>
    <property type="evidence" value="ECO:0007669"/>
    <property type="project" value="UniProtKB-KW"/>
</dbReference>
<evidence type="ECO:0000256" key="11">
    <source>
        <dbReference type="ARBA" id="ARBA00022833"/>
    </source>
</evidence>
<dbReference type="OrthoDB" id="288306at2759"/>
<evidence type="ECO:0000256" key="1">
    <source>
        <dbReference type="ARBA" id="ARBA00000900"/>
    </source>
</evidence>
<dbReference type="SMART" id="SM00184">
    <property type="entry name" value="RING"/>
    <property type="match status" value="1"/>
</dbReference>
<dbReference type="Pfam" id="PF11145">
    <property type="entry name" value="DUF2921"/>
    <property type="match status" value="1"/>
</dbReference>